<dbReference type="KEGG" id="mik:FOE78_00090"/>
<evidence type="ECO:0000313" key="3">
    <source>
        <dbReference type="EMBL" id="QDP98473.1"/>
    </source>
</evidence>
<sequence>MQLVELLPDGTRTRLTALPSRSSGRYVPGSEPRQVIVQHDSGGDERMQLSVITIDDRIPYRLDELMPLVHDSRYLHGLEDVTETAVIYSTNRRNGVDMDVVVRELAGGEETVLYDDGGYIGAAAVSHDQQSIAITALSLQPASTTVFLAGRRSGRVTDPDEHAAHHDVAWSADDQTLIMSSNHGREFTAIVRVSEDGEQWQDLLAADDHDLHLSVSPDATAMVVGHHRDGVDELTIHDIDGTQRATVTLTRPGMPAVVWAPDSSRFALFVNAAGDPGSIFSVDARTGQVITVVDGRDQLPDDLELSEPTVHRVPTPDGEEIPCFVYPAAPGGDPRLAGASVLHVHGGPEAEANRIFNPVVQALSAVGITVLVPNVRGSAGYGKRWVSLDDVQKRLDSVADLAALHDWLPSIGLDQRRSALWGGSYGGYMVLAGVTMQPQLWAAGVDIVGISSLVTFLENTSGYRRAYREREYGRLDRDRDFLVKASPITYLDQLCAPLFVIHGANDPRVPLSEAEQITAALAERGIRHELRVYSDEGHGLAKRANRKDAYPAAIAFLSEILAQSPSCQPEDA</sequence>
<feature type="domain" description="Peptidase S9 prolyl oligopeptidase catalytic" evidence="2">
    <location>
        <begin position="359"/>
        <end position="562"/>
    </location>
</feature>
<dbReference type="GO" id="GO:0006508">
    <property type="term" value="P:proteolysis"/>
    <property type="evidence" value="ECO:0007669"/>
    <property type="project" value="InterPro"/>
</dbReference>
<evidence type="ECO:0000259" key="2">
    <source>
        <dbReference type="Pfam" id="PF00326"/>
    </source>
</evidence>
<dbReference type="SUPFAM" id="SSF53474">
    <property type="entry name" value="alpha/beta-Hydrolases"/>
    <property type="match status" value="1"/>
</dbReference>
<name>A0A516Q4V2_9ACTN</name>
<dbReference type="InterPro" id="IPR011042">
    <property type="entry name" value="6-blade_b-propeller_TolB-like"/>
</dbReference>
<accession>A0A516Q4V2</accession>
<dbReference type="InterPro" id="IPR029058">
    <property type="entry name" value="AB_hydrolase_fold"/>
</dbReference>
<keyword evidence="1" id="KW-0378">Hydrolase</keyword>
<evidence type="ECO:0000313" key="4">
    <source>
        <dbReference type="Proteomes" id="UP000319263"/>
    </source>
</evidence>
<dbReference type="Gene3D" id="3.40.50.1820">
    <property type="entry name" value="alpha/beta hydrolase"/>
    <property type="match status" value="1"/>
</dbReference>
<protein>
    <submittedName>
        <fullName evidence="3">S9 family peptidase</fullName>
    </submittedName>
</protein>
<dbReference type="PANTHER" id="PTHR42776">
    <property type="entry name" value="SERINE PEPTIDASE S9 FAMILY MEMBER"/>
    <property type="match status" value="1"/>
</dbReference>
<dbReference type="OrthoDB" id="9765647at2"/>
<dbReference type="Pfam" id="PF00326">
    <property type="entry name" value="Peptidase_S9"/>
    <property type="match status" value="1"/>
</dbReference>
<dbReference type="PANTHER" id="PTHR42776:SF27">
    <property type="entry name" value="DIPEPTIDYL PEPTIDASE FAMILY MEMBER 6"/>
    <property type="match status" value="1"/>
</dbReference>
<dbReference type="PRINTS" id="PR00862">
    <property type="entry name" value="PROLIGOPTASE"/>
</dbReference>
<proteinExistence type="predicted"/>
<dbReference type="InterPro" id="IPR002470">
    <property type="entry name" value="Peptidase_S9A"/>
</dbReference>
<dbReference type="GO" id="GO:0004252">
    <property type="term" value="F:serine-type endopeptidase activity"/>
    <property type="evidence" value="ECO:0007669"/>
    <property type="project" value="InterPro"/>
</dbReference>
<reference evidence="3 4" key="1">
    <citation type="submission" date="2019-07" db="EMBL/GenBank/DDBJ databases">
        <title>Microlunatus dokdonensis sp. nov. isolated from the rhizospheric soil of the wild plant Elymus tsukushiensis.</title>
        <authorList>
            <person name="Ghim S.-Y."/>
            <person name="Hwang Y.-J."/>
            <person name="Son J.-S."/>
            <person name="Shin J.-H."/>
        </authorList>
    </citation>
    <scope>NUCLEOTIDE SEQUENCE [LARGE SCALE GENOMIC DNA]</scope>
    <source>
        <strain evidence="3 4">KUDC0627</strain>
    </source>
</reference>
<dbReference type="SUPFAM" id="SSF82171">
    <property type="entry name" value="DPP6 N-terminal domain-like"/>
    <property type="match status" value="1"/>
</dbReference>
<organism evidence="3 4">
    <name type="scientific">Microlunatus elymi</name>
    <dbReference type="NCBI Taxonomy" id="2596828"/>
    <lineage>
        <taxon>Bacteria</taxon>
        <taxon>Bacillati</taxon>
        <taxon>Actinomycetota</taxon>
        <taxon>Actinomycetes</taxon>
        <taxon>Propionibacteriales</taxon>
        <taxon>Propionibacteriaceae</taxon>
        <taxon>Microlunatus</taxon>
    </lineage>
</organism>
<evidence type="ECO:0000256" key="1">
    <source>
        <dbReference type="ARBA" id="ARBA00022801"/>
    </source>
</evidence>
<keyword evidence="4" id="KW-1185">Reference proteome</keyword>
<dbReference type="AlphaFoldDB" id="A0A516Q4V2"/>
<dbReference type="Proteomes" id="UP000319263">
    <property type="component" value="Chromosome"/>
</dbReference>
<dbReference type="InterPro" id="IPR001375">
    <property type="entry name" value="Peptidase_S9_cat"/>
</dbReference>
<dbReference type="EMBL" id="CP041692">
    <property type="protein sequence ID" value="QDP98473.1"/>
    <property type="molecule type" value="Genomic_DNA"/>
</dbReference>
<gene>
    <name evidence="3" type="ORF">FOE78_00090</name>
</gene>
<dbReference type="Gene3D" id="2.120.10.30">
    <property type="entry name" value="TolB, C-terminal domain"/>
    <property type="match status" value="1"/>
</dbReference>